<feature type="region of interest" description="Disordered" evidence="1">
    <location>
        <begin position="29"/>
        <end position="80"/>
    </location>
</feature>
<comment type="caution">
    <text evidence="2">The sequence shown here is derived from an EMBL/GenBank/DDBJ whole genome shotgun (WGS) entry which is preliminary data.</text>
</comment>
<dbReference type="EMBL" id="JAQQWI010000006">
    <property type="protein sequence ID" value="KAK8033926.1"/>
    <property type="molecule type" value="Genomic_DNA"/>
</dbReference>
<evidence type="ECO:0000256" key="1">
    <source>
        <dbReference type="SAM" id="MobiDB-lite"/>
    </source>
</evidence>
<accession>A0ABR1SHW7</accession>
<sequence>MSEVCAAALQVVDLAAQLVLDMLQDSTGAIDHPGPLGGLGGHGKNQGIQPSQQGHETLPNRSEVRDRVGGRDNGGGGGPLVGLFIEEGGELLPEIKPQLGLDRLVVVAE</sequence>
<dbReference type="Proteomes" id="UP001396898">
    <property type="component" value="Unassembled WGS sequence"/>
</dbReference>
<evidence type="ECO:0000313" key="2">
    <source>
        <dbReference type="EMBL" id="KAK8033926.1"/>
    </source>
</evidence>
<keyword evidence="3" id="KW-1185">Reference proteome</keyword>
<protein>
    <submittedName>
        <fullName evidence="2">Uncharacterized protein</fullName>
    </submittedName>
</protein>
<gene>
    <name evidence="2" type="ORF">PG991_003324</name>
</gene>
<evidence type="ECO:0000313" key="3">
    <source>
        <dbReference type="Proteomes" id="UP001396898"/>
    </source>
</evidence>
<reference evidence="2 3" key="1">
    <citation type="submission" date="2023-01" db="EMBL/GenBank/DDBJ databases">
        <title>Analysis of 21 Apiospora genomes using comparative genomics revels a genus with tremendous synthesis potential of carbohydrate active enzymes and secondary metabolites.</title>
        <authorList>
            <person name="Sorensen T."/>
        </authorList>
    </citation>
    <scope>NUCLEOTIDE SEQUENCE [LARGE SCALE GENOMIC DNA]</scope>
    <source>
        <strain evidence="2 3">CBS 20057</strain>
    </source>
</reference>
<feature type="compositionally biased region" description="Gly residues" evidence="1">
    <location>
        <begin position="35"/>
        <end position="44"/>
    </location>
</feature>
<name>A0ABR1SHW7_9PEZI</name>
<feature type="compositionally biased region" description="Gly residues" evidence="1">
    <location>
        <begin position="71"/>
        <end position="80"/>
    </location>
</feature>
<proteinExistence type="predicted"/>
<feature type="compositionally biased region" description="Polar residues" evidence="1">
    <location>
        <begin position="46"/>
        <end position="55"/>
    </location>
</feature>
<organism evidence="2 3">
    <name type="scientific">Apiospora marii</name>
    <dbReference type="NCBI Taxonomy" id="335849"/>
    <lineage>
        <taxon>Eukaryota</taxon>
        <taxon>Fungi</taxon>
        <taxon>Dikarya</taxon>
        <taxon>Ascomycota</taxon>
        <taxon>Pezizomycotina</taxon>
        <taxon>Sordariomycetes</taxon>
        <taxon>Xylariomycetidae</taxon>
        <taxon>Amphisphaeriales</taxon>
        <taxon>Apiosporaceae</taxon>
        <taxon>Apiospora</taxon>
    </lineage>
</organism>